<dbReference type="CDD" id="cd23992">
    <property type="entry name" value="PBP_GOBP"/>
    <property type="match status" value="1"/>
</dbReference>
<name>A0A3G2YUW5_CORCT</name>
<accession>A0A3G2YUW5</accession>
<dbReference type="InterPro" id="IPR036728">
    <property type="entry name" value="PBP_GOBP_sf"/>
</dbReference>
<feature type="chain" id="PRO_5018312719" evidence="1">
    <location>
        <begin position="19"/>
        <end position="147"/>
    </location>
</feature>
<dbReference type="EMBL" id="MG820712">
    <property type="protein sequence ID" value="AYP30804.1"/>
    <property type="molecule type" value="mRNA"/>
</dbReference>
<dbReference type="SMART" id="SM00708">
    <property type="entry name" value="PhBP"/>
    <property type="match status" value="1"/>
</dbReference>
<reference evidence="2" key="1">
    <citation type="submission" date="2018-01" db="EMBL/GenBank/DDBJ databases">
        <authorList>
            <person name="Yang H."/>
        </authorList>
    </citation>
    <scope>NUCLEOTIDE SEQUENCE</scope>
</reference>
<evidence type="ECO:0000256" key="1">
    <source>
        <dbReference type="SAM" id="SignalP"/>
    </source>
</evidence>
<dbReference type="SUPFAM" id="SSF47565">
    <property type="entry name" value="Insect pheromone/odorant-binding proteins"/>
    <property type="match status" value="1"/>
</dbReference>
<sequence length="147" mass="16847">MLFTVLLVLSVQLLNVNSLPGFYIEHLSPIVKEPMEKCLGKYSLKIVEDELESTLIDLDDPPKKIECFLHCFLEEVGVMDNLEIDQEFLEVAIGLLVRRTKGKESQQAKERDLNTCFENIKGDKCERAFAFFKCINLDEIEMISDGE</sequence>
<evidence type="ECO:0000313" key="2">
    <source>
        <dbReference type="EMBL" id="AYP30804.1"/>
    </source>
</evidence>
<protein>
    <submittedName>
        <fullName evidence="2">OBP5</fullName>
    </submittedName>
</protein>
<keyword evidence="1" id="KW-0732">Signal</keyword>
<organism evidence="2">
    <name type="scientific">Corythucha ciliata</name>
    <name type="common">Sycamore lace bug</name>
    <name type="synonym">Tingis ciliata</name>
    <dbReference type="NCBI Taxonomy" id="369451"/>
    <lineage>
        <taxon>Eukaryota</taxon>
        <taxon>Metazoa</taxon>
        <taxon>Ecdysozoa</taxon>
        <taxon>Arthropoda</taxon>
        <taxon>Hexapoda</taxon>
        <taxon>Insecta</taxon>
        <taxon>Pterygota</taxon>
        <taxon>Neoptera</taxon>
        <taxon>Paraneoptera</taxon>
        <taxon>Hemiptera</taxon>
        <taxon>Heteroptera</taxon>
        <taxon>Panheteroptera</taxon>
        <taxon>Cimicomorpha</taxon>
        <taxon>Tingidae</taxon>
        <taxon>Corythucha</taxon>
    </lineage>
</organism>
<proteinExistence type="evidence at transcript level"/>
<feature type="signal peptide" evidence="1">
    <location>
        <begin position="1"/>
        <end position="18"/>
    </location>
</feature>
<dbReference type="Gene3D" id="1.10.238.20">
    <property type="entry name" value="Pheromone/general odorant binding protein domain"/>
    <property type="match status" value="1"/>
</dbReference>
<dbReference type="InterPro" id="IPR006170">
    <property type="entry name" value="PBP/GOBP"/>
</dbReference>
<dbReference type="AlphaFoldDB" id="A0A3G2YUW5"/>
<dbReference type="GO" id="GO:0005549">
    <property type="term" value="F:odorant binding"/>
    <property type="evidence" value="ECO:0007669"/>
    <property type="project" value="InterPro"/>
</dbReference>
<dbReference type="Pfam" id="PF01395">
    <property type="entry name" value="PBP_GOBP"/>
    <property type="match status" value="1"/>
</dbReference>